<dbReference type="InterPro" id="IPR011990">
    <property type="entry name" value="TPR-like_helical_dom_sf"/>
</dbReference>
<dbReference type="PROSITE" id="PS50943">
    <property type="entry name" value="HTH_CROC1"/>
    <property type="match status" value="1"/>
</dbReference>
<dbReference type="Gene3D" id="1.25.40.10">
    <property type="entry name" value="Tetratricopeptide repeat domain"/>
    <property type="match status" value="1"/>
</dbReference>
<comment type="caution">
    <text evidence="3">The sequence shown here is derived from an EMBL/GenBank/DDBJ whole genome shotgun (WGS) entry which is preliminary data.</text>
</comment>
<dbReference type="SUPFAM" id="SSF48452">
    <property type="entry name" value="TPR-like"/>
    <property type="match status" value="2"/>
</dbReference>
<accession>A0ABP6XIW3</accession>
<feature type="domain" description="HTH cro/C1-type" evidence="2">
    <location>
        <begin position="8"/>
        <end position="63"/>
    </location>
</feature>
<dbReference type="Gene3D" id="1.10.260.40">
    <property type="entry name" value="lambda repressor-like DNA-binding domains"/>
    <property type="match status" value="1"/>
</dbReference>
<evidence type="ECO:0000313" key="3">
    <source>
        <dbReference type="EMBL" id="GAA3567618.1"/>
    </source>
</evidence>
<dbReference type="InterPro" id="IPR010982">
    <property type="entry name" value="Lambda_DNA-bd_dom_sf"/>
</dbReference>
<sequence>METLAGLLREYRVAAGLTQAGLAEKAGLSEQAISLLERGTRRRPRVDTIEALGVALGLNAEQAERLMNVAKPPRAAGAKGAQATGAAASGAAGARSTRAGAEASGVAGTRAGAKASGVAGTRAGARGSGVAGTRAGSRASGVAGATGMQSSGAQASSAQASEAKGSSAQASGVQASGAKGSGVRASGAEGPGAGRAEAVAAGAPGAAVAAGGVAAEVGRVLPRQLPPTLSDFAGRASEVAELVKVFEVAQRPEKVQLAAVTGMGGVGKTALAVHVAHLVGDSFPDGQLYLDLRGYGPGTPLSPVDALSQLIRSLGLDDDRGVPSGINELAGLYRSRLAGQRVLILLDNANSAGQVLPLLPGVPGSAVIATSRRALTTLPGFRHIALAPLSEADSVELLATIAGRQRVTAEDAAARSIARLTGRLPLAVRLIGARLAARPSWPIEHMVRQLKDEHRRLDEFGTGESGVRANIAGTAEFLANSNQALDRKAAAALGLLGLPDGSDLSALTASHLLDISENDAEQILERLVDLNLLSSGVPGRYRMHDLIRTYARERATQTLSEGARTDALTRVLQHYTAVAWRSQQLTHPDSRRLELASPPARPVAVLPDVPTAMTFLDHERANILALARQASASAELRGLVPELAIAFFGYVEVRSRWIEMRAIDRIARDIAGDLGYERLAAWLEHDLAIPDAEGGDLEPSLDHLRAGLRMFQAIADLPGQARCCTSLSYVLELMGRLDEALEWAEEALALSLRIGDQTVVGISHLALGRLHSRRGEYELARESFDLSLVLAEKSGNPRSLAKRLQIAGQAYMEAGHHLAAMEMERKSFDIFAQLEDGNAQAECLQHLATSSLALGDPVAAAEQAEAGLRLAHAIGNQQREGLLLIELGRIRAATGDSVAAETAWRQAATALHDFPHDEAVAQAFLTEHQPES</sequence>
<keyword evidence="4" id="KW-1185">Reference proteome</keyword>
<dbReference type="InterPro" id="IPR001387">
    <property type="entry name" value="Cro/C1-type_HTH"/>
</dbReference>
<protein>
    <recommendedName>
        <fullName evidence="2">HTH cro/C1-type domain-containing protein</fullName>
    </recommendedName>
</protein>
<dbReference type="InterPro" id="IPR027417">
    <property type="entry name" value="P-loop_NTPase"/>
</dbReference>
<dbReference type="SMART" id="SM00028">
    <property type="entry name" value="TPR"/>
    <property type="match status" value="4"/>
</dbReference>
<dbReference type="PRINTS" id="PR00364">
    <property type="entry name" value="DISEASERSIST"/>
</dbReference>
<dbReference type="EMBL" id="BAABAA010000005">
    <property type="protein sequence ID" value="GAA3567618.1"/>
    <property type="molecule type" value="Genomic_DNA"/>
</dbReference>
<dbReference type="InterPro" id="IPR019734">
    <property type="entry name" value="TPR_rpt"/>
</dbReference>
<proteinExistence type="predicted"/>
<dbReference type="Pfam" id="PF13424">
    <property type="entry name" value="TPR_12"/>
    <property type="match status" value="1"/>
</dbReference>
<evidence type="ECO:0000256" key="1">
    <source>
        <dbReference type="SAM" id="MobiDB-lite"/>
    </source>
</evidence>
<dbReference type="RefSeq" id="WP_344842745.1">
    <property type="nucleotide sequence ID" value="NZ_BAABAA010000005.1"/>
</dbReference>
<dbReference type="SMART" id="SM00530">
    <property type="entry name" value="HTH_XRE"/>
    <property type="match status" value="1"/>
</dbReference>
<feature type="compositionally biased region" description="Low complexity" evidence="1">
    <location>
        <begin position="131"/>
        <end position="183"/>
    </location>
</feature>
<dbReference type="CDD" id="cd00093">
    <property type="entry name" value="HTH_XRE"/>
    <property type="match status" value="1"/>
</dbReference>
<dbReference type="SUPFAM" id="SSF52540">
    <property type="entry name" value="P-loop containing nucleoside triphosphate hydrolases"/>
    <property type="match status" value="1"/>
</dbReference>
<dbReference type="SUPFAM" id="SSF47413">
    <property type="entry name" value="lambda repressor-like DNA-binding domains"/>
    <property type="match status" value="1"/>
</dbReference>
<dbReference type="Proteomes" id="UP001501222">
    <property type="component" value="Unassembled WGS sequence"/>
</dbReference>
<feature type="region of interest" description="Disordered" evidence="1">
    <location>
        <begin position="103"/>
        <end position="193"/>
    </location>
</feature>
<reference evidence="4" key="1">
    <citation type="journal article" date="2019" name="Int. J. Syst. Evol. Microbiol.">
        <title>The Global Catalogue of Microorganisms (GCM) 10K type strain sequencing project: providing services to taxonomists for standard genome sequencing and annotation.</title>
        <authorList>
            <consortium name="The Broad Institute Genomics Platform"/>
            <consortium name="The Broad Institute Genome Sequencing Center for Infectious Disease"/>
            <person name="Wu L."/>
            <person name="Ma J."/>
        </authorList>
    </citation>
    <scope>NUCLEOTIDE SEQUENCE [LARGE SCALE GENOMIC DNA]</scope>
    <source>
        <strain evidence="4">JCM 16928</strain>
    </source>
</reference>
<dbReference type="Gene3D" id="3.40.50.300">
    <property type="entry name" value="P-loop containing nucleotide triphosphate hydrolases"/>
    <property type="match status" value="1"/>
</dbReference>
<organism evidence="3 4">
    <name type="scientific">Kribbella ginsengisoli</name>
    <dbReference type="NCBI Taxonomy" id="363865"/>
    <lineage>
        <taxon>Bacteria</taxon>
        <taxon>Bacillati</taxon>
        <taxon>Actinomycetota</taxon>
        <taxon>Actinomycetes</taxon>
        <taxon>Propionibacteriales</taxon>
        <taxon>Kribbellaceae</taxon>
        <taxon>Kribbella</taxon>
    </lineage>
</organism>
<dbReference type="Pfam" id="PF13560">
    <property type="entry name" value="HTH_31"/>
    <property type="match status" value="1"/>
</dbReference>
<gene>
    <name evidence="3" type="ORF">GCM10022235_40680</name>
</gene>
<name>A0ABP6XIW3_9ACTN</name>
<dbReference type="PANTHER" id="PTHR47691:SF3">
    <property type="entry name" value="HTH-TYPE TRANSCRIPTIONAL REGULATOR RV0890C-RELATED"/>
    <property type="match status" value="1"/>
</dbReference>
<dbReference type="PANTHER" id="PTHR47691">
    <property type="entry name" value="REGULATOR-RELATED"/>
    <property type="match status" value="1"/>
</dbReference>
<evidence type="ECO:0000313" key="4">
    <source>
        <dbReference type="Proteomes" id="UP001501222"/>
    </source>
</evidence>
<evidence type="ECO:0000259" key="2">
    <source>
        <dbReference type="PROSITE" id="PS50943"/>
    </source>
</evidence>
<feature type="compositionally biased region" description="Low complexity" evidence="1">
    <location>
        <begin position="115"/>
        <end position="125"/>
    </location>
</feature>